<accession>A0A481Z803</accession>
<proteinExistence type="predicted"/>
<keyword evidence="6" id="KW-0227">DNA damage</keyword>
<evidence type="ECO:0000256" key="5">
    <source>
        <dbReference type="ARBA" id="ARBA00022705"/>
    </source>
</evidence>
<reference evidence="11" key="1">
    <citation type="journal article" date="2019" name="MBio">
        <title>Virus Genomes from Deep Sea Sediments Expand the Ocean Megavirome and Support Independent Origins of Viral Gigantism.</title>
        <authorList>
            <person name="Backstrom D."/>
            <person name="Yutin N."/>
            <person name="Jorgensen S.L."/>
            <person name="Dharamshi J."/>
            <person name="Homa F."/>
            <person name="Zaremba-Niedwiedzka K."/>
            <person name="Spang A."/>
            <person name="Wolf Y.I."/>
            <person name="Koonin E.V."/>
            <person name="Ettema T.J."/>
        </authorList>
    </citation>
    <scope>NUCLEOTIDE SEQUENCE</scope>
</reference>
<evidence type="ECO:0000256" key="6">
    <source>
        <dbReference type="ARBA" id="ARBA00022763"/>
    </source>
</evidence>
<gene>
    <name evidence="11" type="ORF">LCPAC202_02330</name>
</gene>
<keyword evidence="8" id="KW-0234">DNA repair</keyword>
<keyword evidence="2" id="KW-0237">DNA synthesis</keyword>
<evidence type="ECO:0000256" key="2">
    <source>
        <dbReference type="ARBA" id="ARBA00022634"/>
    </source>
</evidence>
<dbReference type="PRINTS" id="PR00870">
    <property type="entry name" value="DNAPOLXBETA"/>
</dbReference>
<dbReference type="InterPro" id="IPR002054">
    <property type="entry name" value="DNA-dir_DNA_pol_X"/>
</dbReference>
<organism evidence="11">
    <name type="scientific">Pithovirus LCPAC202</name>
    <dbReference type="NCBI Taxonomy" id="2506592"/>
    <lineage>
        <taxon>Viruses</taxon>
        <taxon>Pithoviruses</taxon>
    </lineage>
</organism>
<dbReference type="SMART" id="SM00483">
    <property type="entry name" value="POLXc"/>
    <property type="match status" value="1"/>
</dbReference>
<evidence type="ECO:0000256" key="4">
    <source>
        <dbReference type="ARBA" id="ARBA00022695"/>
    </source>
</evidence>
<keyword evidence="5" id="KW-0235">DNA replication</keyword>
<dbReference type="EC" id="2.7.7.7" evidence="1"/>
<dbReference type="SUPFAM" id="SSF47802">
    <property type="entry name" value="DNA polymerase beta, N-terminal domain-like"/>
    <property type="match status" value="1"/>
</dbReference>
<dbReference type="EMBL" id="MK500518">
    <property type="protein sequence ID" value="QBK91259.1"/>
    <property type="molecule type" value="Genomic_DNA"/>
</dbReference>
<dbReference type="GO" id="GO:0006303">
    <property type="term" value="P:double-strand break repair via nonhomologous end joining"/>
    <property type="evidence" value="ECO:0007669"/>
    <property type="project" value="TreeGrafter"/>
</dbReference>
<dbReference type="InterPro" id="IPR037160">
    <property type="entry name" value="DNA_Pol_thumb_sf"/>
</dbReference>
<dbReference type="PANTHER" id="PTHR11276:SF28">
    <property type="entry name" value="DNA POLYMERASE LAMBDA"/>
    <property type="match status" value="1"/>
</dbReference>
<dbReference type="Pfam" id="PF14716">
    <property type="entry name" value="HHH_8"/>
    <property type="match status" value="1"/>
</dbReference>
<dbReference type="GO" id="GO:0003677">
    <property type="term" value="F:DNA binding"/>
    <property type="evidence" value="ECO:0007669"/>
    <property type="project" value="InterPro"/>
</dbReference>
<dbReference type="InterPro" id="IPR043519">
    <property type="entry name" value="NT_sf"/>
</dbReference>
<dbReference type="InterPro" id="IPR018944">
    <property type="entry name" value="DNA_pol_lambd_fingers_domain"/>
</dbReference>
<evidence type="ECO:0000256" key="7">
    <source>
        <dbReference type="ARBA" id="ARBA00022932"/>
    </source>
</evidence>
<dbReference type="SUPFAM" id="SSF81301">
    <property type="entry name" value="Nucleotidyltransferase"/>
    <property type="match status" value="1"/>
</dbReference>
<dbReference type="Pfam" id="PF14792">
    <property type="entry name" value="DNA_pol_B_palm"/>
    <property type="match status" value="1"/>
</dbReference>
<dbReference type="Gene3D" id="1.10.150.20">
    <property type="entry name" value="5' to 3' exonuclease, C-terminal subdomain"/>
    <property type="match status" value="1"/>
</dbReference>
<evidence type="ECO:0000256" key="9">
    <source>
        <dbReference type="ARBA" id="ARBA00049244"/>
    </source>
</evidence>
<dbReference type="InterPro" id="IPR028207">
    <property type="entry name" value="DNA_pol_B_palm_palm"/>
</dbReference>
<feature type="domain" description="DNA-directed DNA polymerase X" evidence="10">
    <location>
        <begin position="35"/>
        <end position="353"/>
    </location>
</feature>
<evidence type="ECO:0000256" key="3">
    <source>
        <dbReference type="ARBA" id="ARBA00022679"/>
    </source>
</evidence>
<protein>
    <recommendedName>
        <fullName evidence="1">DNA-directed DNA polymerase</fullName>
        <ecNumber evidence="1">2.7.7.7</ecNumber>
    </recommendedName>
</protein>
<dbReference type="Pfam" id="PF10391">
    <property type="entry name" value="DNA_pol_lambd_f"/>
    <property type="match status" value="1"/>
</dbReference>
<keyword evidence="7" id="KW-0239">DNA-directed DNA polymerase</keyword>
<evidence type="ECO:0000259" key="10">
    <source>
        <dbReference type="SMART" id="SM00483"/>
    </source>
</evidence>
<dbReference type="InterPro" id="IPR022312">
    <property type="entry name" value="DNA_pol_X"/>
</dbReference>
<evidence type="ECO:0000256" key="1">
    <source>
        <dbReference type="ARBA" id="ARBA00012417"/>
    </source>
</evidence>
<dbReference type="CDD" id="cd00141">
    <property type="entry name" value="NT_POLXc"/>
    <property type="match status" value="1"/>
</dbReference>
<keyword evidence="3" id="KW-0808">Transferase</keyword>
<evidence type="ECO:0000256" key="8">
    <source>
        <dbReference type="ARBA" id="ARBA00023204"/>
    </source>
</evidence>
<evidence type="ECO:0000313" key="11">
    <source>
        <dbReference type="EMBL" id="QBK91259.1"/>
    </source>
</evidence>
<dbReference type="Gene3D" id="1.10.150.110">
    <property type="entry name" value="DNA polymerase beta, N-terminal domain-like"/>
    <property type="match status" value="1"/>
</dbReference>
<sequence>MEPFQSRPPVYPSGSVTIGGGVLPSVNKQIRFPRSENEKILILAFQEMAKLYGKLSEKYRQRAFETAAEILSNYPHPIPTGSDLRNIGGIGESSAKVVEEWFRTGKIQRLEDLRKRSAKLERKVTLVIKSPEIIQKENAIKLFQTIHGVGPKIAEKWYLKGWRTMNDIKIDELNHAQLIGFQNLTELKEKIPRAEIDLFQTYLDVMLLNVPFQICGSYRRGTKESGDIDVLLMETERYTLSYIVNEMTKRNLIIDQLSLGQTKFMGTIKLSPIHKKRRLDLRWVPKDVWAFATLYFTGCGELNIKMRRKAIIMGLKLNEYCLTKSSGEIVACPSEEAIFAALEMVYLPPTERSATENN</sequence>
<dbReference type="Gene3D" id="3.30.460.10">
    <property type="entry name" value="Beta Polymerase, domain 2"/>
    <property type="match status" value="1"/>
</dbReference>
<dbReference type="Gene3D" id="3.30.210.10">
    <property type="entry name" value="DNA polymerase, thumb domain"/>
    <property type="match status" value="1"/>
</dbReference>
<keyword evidence="4" id="KW-0548">Nucleotidyltransferase</keyword>
<dbReference type="InterPro" id="IPR002008">
    <property type="entry name" value="DNA_pol_X_beta-like"/>
</dbReference>
<dbReference type="PRINTS" id="PR00869">
    <property type="entry name" value="DNAPOLX"/>
</dbReference>
<comment type="catalytic activity">
    <reaction evidence="9">
        <text>DNA(n) + a 2'-deoxyribonucleoside 5'-triphosphate = DNA(n+1) + diphosphate</text>
        <dbReference type="Rhea" id="RHEA:22508"/>
        <dbReference type="Rhea" id="RHEA-COMP:17339"/>
        <dbReference type="Rhea" id="RHEA-COMP:17340"/>
        <dbReference type="ChEBI" id="CHEBI:33019"/>
        <dbReference type="ChEBI" id="CHEBI:61560"/>
        <dbReference type="ChEBI" id="CHEBI:173112"/>
        <dbReference type="EC" id="2.7.7.7"/>
    </reaction>
</comment>
<name>A0A481Z803_9VIRU</name>
<dbReference type="InterPro" id="IPR029398">
    <property type="entry name" value="PolB_thumb"/>
</dbReference>
<dbReference type="InterPro" id="IPR027421">
    <property type="entry name" value="DNA_pol_lamdba_lyase_dom_sf"/>
</dbReference>
<dbReference type="GO" id="GO:0003887">
    <property type="term" value="F:DNA-directed DNA polymerase activity"/>
    <property type="evidence" value="ECO:0007669"/>
    <property type="project" value="UniProtKB-KW"/>
</dbReference>
<dbReference type="PANTHER" id="PTHR11276">
    <property type="entry name" value="DNA POLYMERASE TYPE-X FAMILY MEMBER"/>
    <property type="match status" value="1"/>
</dbReference>
<dbReference type="Pfam" id="PF14791">
    <property type="entry name" value="DNA_pol_B_thumb"/>
    <property type="match status" value="1"/>
</dbReference>
<dbReference type="SUPFAM" id="SSF81585">
    <property type="entry name" value="PsbU/PolX domain-like"/>
    <property type="match status" value="1"/>
</dbReference>
<dbReference type="InterPro" id="IPR010996">
    <property type="entry name" value="HHH_MUS81"/>
</dbReference>